<evidence type="ECO:0008006" key="3">
    <source>
        <dbReference type="Google" id="ProtNLM"/>
    </source>
</evidence>
<evidence type="ECO:0000313" key="1">
    <source>
        <dbReference type="EMBL" id="NID15454.1"/>
    </source>
</evidence>
<evidence type="ECO:0000313" key="2">
    <source>
        <dbReference type="Proteomes" id="UP000518878"/>
    </source>
</evidence>
<sequence>MKRPTTGKTVRYTIDLDAPPSFTPEEIAELDALEGRPVDFSDIPEQVDDGKWYRPGKFEEVINKQQVTLRIDRDVLEFFRSSGQRYQTRINNVLRDYMLAHQATPPQKRSR</sequence>
<dbReference type="RefSeq" id="WP_166699194.1">
    <property type="nucleotide sequence ID" value="NZ_JAAQTL010000001.1"/>
</dbReference>
<protein>
    <recommendedName>
        <fullName evidence="3">BrnA antitoxin of type II toxin-antitoxin system</fullName>
    </recommendedName>
</protein>
<dbReference type="AlphaFoldDB" id="A0A7X5TQ60"/>
<reference evidence="1 2" key="1">
    <citation type="journal article" date="2006" name="Int. J. Syst. Evol. Microbiol.">
        <title>Dyella yeojuensis sp. nov., isolated from greenhouse soil in Korea.</title>
        <authorList>
            <person name="Kim B.Y."/>
            <person name="Weon H.Y."/>
            <person name="Lee K.H."/>
            <person name="Seok S.J."/>
            <person name="Kwon S.W."/>
            <person name="Go S.J."/>
            <person name="Stackebrandt E."/>
        </authorList>
    </citation>
    <scope>NUCLEOTIDE SEQUENCE [LARGE SCALE GENOMIC DNA]</scope>
    <source>
        <strain evidence="1 2">DSM 17673</strain>
    </source>
</reference>
<proteinExistence type="predicted"/>
<dbReference type="Pfam" id="PF14384">
    <property type="entry name" value="BrnA_antitoxin"/>
    <property type="match status" value="1"/>
</dbReference>
<comment type="caution">
    <text evidence="1">The sequence shown here is derived from an EMBL/GenBank/DDBJ whole genome shotgun (WGS) entry which is preliminary data.</text>
</comment>
<dbReference type="EMBL" id="JAAQTL010000001">
    <property type="protein sequence ID" value="NID15454.1"/>
    <property type="molecule type" value="Genomic_DNA"/>
</dbReference>
<keyword evidence="2" id="KW-1185">Reference proteome</keyword>
<name>A0A7X5TQ60_9GAMM</name>
<gene>
    <name evidence="1" type="ORF">HBF32_08275</name>
</gene>
<accession>A0A7X5TQ60</accession>
<dbReference type="InterPro" id="IPR025528">
    <property type="entry name" value="BrnA_antitoxin"/>
</dbReference>
<dbReference type="Proteomes" id="UP000518878">
    <property type="component" value="Unassembled WGS sequence"/>
</dbReference>
<organism evidence="1 2">
    <name type="scientific">Luteibacter yeojuensis</name>
    <dbReference type="NCBI Taxonomy" id="345309"/>
    <lineage>
        <taxon>Bacteria</taxon>
        <taxon>Pseudomonadati</taxon>
        <taxon>Pseudomonadota</taxon>
        <taxon>Gammaproteobacteria</taxon>
        <taxon>Lysobacterales</taxon>
        <taxon>Rhodanobacteraceae</taxon>
        <taxon>Luteibacter</taxon>
    </lineage>
</organism>